<reference evidence="1 2" key="1">
    <citation type="submission" date="2019-12" db="EMBL/GenBank/DDBJ databases">
        <title>Genomic-based taxomic classification of the family Erythrobacteraceae.</title>
        <authorList>
            <person name="Xu L."/>
        </authorList>
    </citation>
    <scope>NUCLEOTIDE SEQUENCE [LARGE SCALE GENOMIC DNA]</scope>
    <source>
        <strain evidence="1 2">JCM 17468</strain>
    </source>
</reference>
<organism evidence="1 2">
    <name type="scientific">Qipengyuania pelagi</name>
    <dbReference type="NCBI Taxonomy" id="994320"/>
    <lineage>
        <taxon>Bacteria</taxon>
        <taxon>Pseudomonadati</taxon>
        <taxon>Pseudomonadota</taxon>
        <taxon>Alphaproteobacteria</taxon>
        <taxon>Sphingomonadales</taxon>
        <taxon>Erythrobacteraceae</taxon>
        <taxon>Qipengyuania</taxon>
    </lineage>
</organism>
<dbReference type="InterPro" id="IPR019056">
    <property type="entry name" value="Phage_TAC_6"/>
</dbReference>
<accession>A0A844Y8H9</accession>
<dbReference type="Proteomes" id="UP000430272">
    <property type="component" value="Unassembled WGS sequence"/>
</dbReference>
<dbReference type="AlphaFoldDB" id="A0A844Y8H9"/>
<gene>
    <name evidence="1" type="ORF">GRI47_11240</name>
</gene>
<proteinExistence type="predicted"/>
<comment type="caution">
    <text evidence="1">The sequence shown here is derived from an EMBL/GenBank/DDBJ whole genome shotgun (WGS) entry which is preliminary data.</text>
</comment>
<sequence>MTRFSETALRLSGLAARALGWTPPVFWAATPAELAACIDAQPGVAAPPDREEIAAMIERDRHG</sequence>
<evidence type="ECO:0000313" key="1">
    <source>
        <dbReference type="EMBL" id="MXO54574.1"/>
    </source>
</evidence>
<dbReference type="EMBL" id="WTYD01000002">
    <property type="protein sequence ID" value="MXO54574.1"/>
    <property type="molecule type" value="Genomic_DNA"/>
</dbReference>
<protein>
    <submittedName>
        <fullName evidence="1">Phage tail assembly chaperone</fullName>
    </submittedName>
</protein>
<keyword evidence="2" id="KW-1185">Reference proteome</keyword>
<dbReference type="OrthoDB" id="7582980at2"/>
<dbReference type="Pfam" id="PF09550">
    <property type="entry name" value="Phage_TAC_6"/>
    <property type="match status" value="1"/>
</dbReference>
<name>A0A844Y8H9_9SPHN</name>
<evidence type="ECO:0000313" key="2">
    <source>
        <dbReference type="Proteomes" id="UP000430272"/>
    </source>
</evidence>
<dbReference type="RefSeq" id="WP_160661481.1">
    <property type="nucleotide sequence ID" value="NZ_BAABDV010000001.1"/>
</dbReference>